<evidence type="ECO:0000313" key="2">
    <source>
        <dbReference type="Proteomes" id="UP000016936"/>
    </source>
</evidence>
<sequence length="104" mass="12038">QAQRGQQLIPETETAVLEFGQAQVIRGRQCAPPRCTICHIQGHTWTQCTMYYEKITDKFHQSVFSCSYNYRRETCVRFGGVFHLLVEYISWHATSNLCTAKGYI</sequence>
<accession>M2THB3</accession>
<reference evidence="2" key="2">
    <citation type="journal article" date="2013" name="PLoS Genet.">
        <title>Comparative genome structure, secondary metabolite, and effector coding capacity across Cochliobolus pathogens.</title>
        <authorList>
            <person name="Condon B.J."/>
            <person name="Leng Y."/>
            <person name="Wu D."/>
            <person name="Bushley K.E."/>
            <person name="Ohm R.A."/>
            <person name="Otillar R."/>
            <person name="Martin J."/>
            <person name="Schackwitz W."/>
            <person name="Grimwood J."/>
            <person name="MohdZainudin N."/>
            <person name="Xue C."/>
            <person name="Wang R."/>
            <person name="Manning V.A."/>
            <person name="Dhillon B."/>
            <person name="Tu Z.J."/>
            <person name="Steffenson B.J."/>
            <person name="Salamov A."/>
            <person name="Sun H."/>
            <person name="Lowry S."/>
            <person name="LaButti K."/>
            <person name="Han J."/>
            <person name="Copeland A."/>
            <person name="Lindquist E."/>
            <person name="Barry K."/>
            <person name="Schmutz J."/>
            <person name="Baker S.E."/>
            <person name="Ciuffetti L.M."/>
            <person name="Grigoriev I.V."/>
            <person name="Zhong S."/>
            <person name="Turgeon B.G."/>
        </authorList>
    </citation>
    <scope>NUCLEOTIDE SEQUENCE [LARGE SCALE GENOMIC DNA]</scope>
    <source>
        <strain evidence="2">C5 / ATCC 48332 / race O</strain>
    </source>
</reference>
<feature type="non-terminal residue" evidence="1">
    <location>
        <position position="1"/>
    </location>
</feature>
<keyword evidence="2" id="KW-1185">Reference proteome</keyword>
<dbReference type="Proteomes" id="UP000016936">
    <property type="component" value="Unassembled WGS sequence"/>
</dbReference>
<dbReference type="EMBL" id="KB445586">
    <property type="protein sequence ID" value="EMD85884.1"/>
    <property type="molecule type" value="Genomic_DNA"/>
</dbReference>
<dbReference type="AlphaFoldDB" id="M2THB3"/>
<organism evidence="1 2">
    <name type="scientific">Cochliobolus heterostrophus (strain C5 / ATCC 48332 / race O)</name>
    <name type="common">Southern corn leaf blight fungus</name>
    <name type="synonym">Bipolaris maydis</name>
    <dbReference type="NCBI Taxonomy" id="701091"/>
    <lineage>
        <taxon>Eukaryota</taxon>
        <taxon>Fungi</taxon>
        <taxon>Dikarya</taxon>
        <taxon>Ascomycota</taxon>
        <taxon>Pezizomycotina</taxon>
        <taxon>Dothideomycetes</taxon>
        <taxon>Pleosporomycetidae</taxon>
        <taxon>Pleosporales</taxon>
        <taxon>Pleosporineae</taxon>
        <taxon>Pleosporaceae</taxon>
        <taxon>Bipolaris</taxon>
    </lineage>
</organism>
<protein>
    <submittedName>
        <fullName evidence="1">Uncharacterized protein</fullName>
    </submittedName>
</protein>
<proteinExistence type="predicted"/>
<gene>
    <name evidence="1" type="ORF">COCHEDRAFT_1117079</name>
</gene>
<dbReference type="HOGENOM" id="CLU_2256388_0_0_1"/>
<reference evidence="1 2" key="1">
    <citation type="journal article" date="2012" name="PLoS Pathog.">
        <title>Diverse lifestyles and strategies of plant pathogenesis encoded in the genomes of eighteen Dothideomycetes fungi.</title>
        <authorList>
            <person name="Ohm R.A."/>
            <person name="Feau N."/>
            <person name="Henrissat B."/>
            <person name="Schoch C.L."/>
            <person name="Horwitz B.A."/>
            <person name="Barry K.W."/>
            <person name="Condon B.J."/>
            <person name="Copeland A.C."/>
            <person name="Dhillon B."/>
            <person name="Glaser F."/>
            <person name="Hesse C.N."/>
            <person name="Kosti I."/>
            <person name="LaButti K."/>
            <person name="Lindquist E.A."/>
            <person name="Lucas S."/>
            <person name="Salamov A.A."/>
            <person name="Bradshaw R.E."/>
            <person name="Ciuffetti L."/>
            <person name="Hamelin R.C."/>
            <person name="Kema G.H.J."/>
            <person name="Lawrence C."/>
            <person name="Scott J.A."/>
            <person name="Spatafora J.W."/>
            <person name="Turgeon B.G."/>
            <person name="de Wit P.J.G.M."/>
            <person name="Zhong S."/>
            <person name="Goodwin S.B."/>
            <person name="Grigoriev I.V."/>
        </authorList>
    </citation>
    <scope>NUCLEOTIDE SEQUENCE [LARGE SCALE GENOMIC DNA]</scope>
    <source>
        <strain evidence="2">C5 / ATCC 48332 / race O</strain>
    </source>
</reference>
<evidence type="ECO:0000313" key="1">
    <source>
        <dbReference type="EMBL" id="EMD85884.1"/>
    </source>
</evidence>
<name>M2THB3_COCH5</name>